<dbReference type="Proteomes" id="UP000075714">
    <property type="component" value="Unassembled WGS sequence"/>
</dbReference>
<dbReference type="PROSITE" id="PS50013">
    <property type="entry name" value="CHROMO_2"/>
    <property type="match status" value="1"/>
</dbReference>
<gene>
    <name evidence="4" type="ORF">GPECTOR_342g81</name>
</gene>
<dbReference type="GO" id="GO:0015074">
    <property type="term" value="P:DNA integration"/>
    <property type="evidence" value="ECO:0007669"/>
    <property type="project" value="InterPro"/>
</dbReference>
<dbReference type="SMART" id="SM00298">
    <property type="entry name" value="CHROMO"/>
    <property type="match status" value="1"/>
</dbReference>
<dbReference type="SUPFAM" id="SSF54160">
    <property type="entry name" value="Chromo domain-like"/>
    <property type="match status" value="1"/>
</dbReference>
<feature type="coiled-coil region" evidence="1">
    <location>
        <begin position="146"/>
        <end position="173"/>
    </location>
</feature>
<dbReference type="PANTHER" id="PTHR37984:SF15">
    <property type="entry name" value="INTEGRASE CATALYTIC DOMAIN-CONTAINING PROTEIN"/>
    <property type="match status" value="1"/>
</dbReference>
<dbReference type="GO" id="GO:0003676">
    <property type="term" value="F:nucleic acid binding"/>
    <property type="evidence" value="ECO:0007669"/>
    <property type="project" value="InterPro"/>
</dbReference>
<evidence type="ECO:0008006" key="6">
    <source>
        <dbReference type="Google" id="ProtNLM"/>
    </source>
</evidence>
<dbReference type="InterPro" id="IPR016197">
    <property type="entry name" value="Chromo-like_dom_sf"/>
</dbReference>
<dbReference type="STRING" id="33097.A0A150FX94"/>
<feature type="domain" description="Chromo" evidence="2">
    <location>
        <begin position="277"/>
        <end position="318"/>
    </location>
</feature>
<dbReference type="EMBL" id="LSYV01000340">
    <property type="protein sequence ID" value="KXZ41650.1"/>
    <property type="molecule type" value="Genomic_DNA"/>
</dbReference>
<evidence type="ECO:0000313" key="5">
    <source>
        <dbReference type="Proteomes" id="UP000075714"/>
    </source>
</evidence>
<feature type="domain" description="Integrase catalytic" evidence="3">
    <location>
        <begin position="1"/>
        <end position="125"/>
    </location>
</feature>
<dbReference type="OrthoDB" id="545631at2759"/>
<dbReference type="CDD" id="cd00024">
    <property type="entry name" value="CD_CSD"/>
    <property type="match status" value="1"/>
</dbReference>
<name>A0A150FX94_GONPE</name>
<evidence type="ECO:0000259" key="3">
    <source>
        <dbReference type="PROSITE" id="PS50994"/>
    </source>
</evidence>
<dbReference type="Gene3D" id="2.40.50.40">
    <property type="match status" value="1"/>
</dbReference>
<dbReference type="InterPro" id="IPR050951">
    <property type="entry name" value="Retrovirus_Pol_polyprotein"/>
</dbReference>
<dbReference type="Pfam" id="PF00385">
    <property type="entry name" value="Chromo"/>
    <property type="match status" value="1"/>
</dbReference>
<comment type="caution">
    <text evidence="4">The sequence shown here is derived from an EMBL/GenBank/DDBJ whole genome shotgun (WGS) entry which is preliminary data.</text>
</comment>
<dbReference type="InterPro" id="IPR023780">
    <property type="entry name" value="Chromo_domain"/>
</dbReference>
<keyword evidence="5" id="KW-1185">Reference proteome</keyword>
<evidence type="ECO:0000256" key="1">
    <source>
        <dbReference type="SAM" id="Coils"/>
    </source>
</evidence>
<evidence type="ECO:0000313" key="4">
    <source>
        <dbReference type="EMBL" id="KXZ41650.1"/>
    </source>
</evidence>
<sequence>MCHFAPTTDTADASDLARLFVDNVVRLHGFPTGVISDRDSKFISEFWAEVMRIAGVDRALSTSYHPETDGQTERTHRILQEYLRNYVNPAQNDWDLHLSMAEFVINNSYQASTKATPFQLNNCRNPRLPSLLGHADSRVPAAARFCSDIQENIERAKRCIASAQDRYKHYADQHRRETDFDVGQKVLLSTKNINLKQPGTKKLLPRWIGPFEILHVIRPPSKPDEPRKPAIAAKLSLPATYRIHNVFHVSLLKPYRQRADNRAPPGPIAILEDGPYWAIDRILAHRDLKRGKHTRREYWVSWEGYGPEHCTWEPEDNITPLALDEYWASLEKTAKRASARNKGEAAQPTKRQRT</sequence>
<dbReference type="InterPro" id="IPR001584">
    <property type="entry name" value="Integrase_cat-core"/>
</dbReference>
<organism evidence="4 5">
    <name type="scientific">Gonium pectorale</name>
    <name type="common">Green alga</name>
    <dbReference type="NCBI Taxonomy" id="33097"/>
    <lineage>
        <taxon>Eukaryota</taxon>
        <taxon>Viridiplantae</taxon>
        <taxon>Chlorophyta</taxon>
        <taxon>core chlorophytes</taxon>
        <taxon>Chlorophyceae</taxon>
        <taxon>CS clade</taxon>
        <taxon>Chlamydomonadales</taxon>
        <taxon>Volvocaceae</taxon>
        <taxon>Gonium</taxon>
    </lineage>
</organism>
<dbReference type="AlphaFoldDB" id="A0A150FX94"/>
<dbReference type="InterPro" id="IPR000953">
    <property type="entry name" value="Chromo/chromo_shadow_dom"/>
</dbReference>
<keyword evidence="1" id="KW-0175">Coiled coil</keyword>
<dbReference type="InterPro" id="IPR036397">
    <property type="entry name" value="RNaseH_sf"/>
</dbReference>
<evidence type="ECO:0000259" key="2">
    <source>
        <dbReference type="PROSITE" id="PS50013"/>
    </source>
</evidence>
<proteinExistence type="predicted"/>
<protein>
    <recommendedName>
        <fullName evidence="6">Chromo domain-containing protein</fullName>
    </recommendedName>
</protein>
<dbReference type="InterPro" id="IPR012337">
    <property type="entry name" value="RNaseH-like_sf"/>
</dbReference>
<dbReference type="PANTHER" id="PTHR37984">
    <property type="entry name" value="PROTEIN CBG26694"/>
    <property type="match status" value="1"/>
</dbReference>
<dbReference type="SUPFAM" id="SSF53098">
    <property type="entry name" value="Ribonuclease H-like"/>
    <property type="match status" value="1"/>
</dbReference>
<reference evidence="5" key="1">
    <citation type="journal article" date="2016" name="Nat. Commun.">
        <title>The Gonium pectorale genome demonstrates co-option of cell cycle regulation during the evolution of multicellularity.</title>
        <authorList>
            <person name="Hanschen E.R."/>
            <person name="Marriage T.N."/>
            <person name="Ferris P.J."/>
            <person name="Hamaji T."/>
            <person name="Toyoda A."/>
            <person name="Fujiyama A."/>
            <person name="Neme R."/>
            <person name="Noguchi H."/>
            <person name="Minakuchi Y."/>
            <person name="Suzuki M."/>
            <person name="Kawai-Toyooka H."/>
            <person name="Smith D.R."/>
            <person name="Sparks H."/>
            <person name="Anderson J."/>
            <person name="Bakaric R."/>
            <person name="Luria V."/>
            <person name="Karger A."/>
            <person name="Kirschner M.W."/>
            <person name="Durand P.M."/>
            <person name="Michod R.E."/>
            <person name="Nozaki H."/>
            <person name="Olson B.J."/>
        </authorList>
    </citation>
    <scope>NUCLEOTIDE SEQUENCE [LARGE SCALE GENOMIC DNA]</scope>
    <source>
        <strain evidence="5">NIES-2863</strain>
    </source>
</reference>
<dbReference type="Gene3D" id="3.30.420.10">
    <property type="entry name" value="Ribonuclease H-like superfamily/Ribonuclease H"/>
    <property type="match status" value="1"/>
</dbReference>
<accession>A0A150FX94</accession>
<dbReference type="PROSITE" id="PS50994">
    <property type="entry name" value="INTEGRASE"/>
    <property type="match status" value="1"/>
</dbReference>